<accession>A0ABQ1VZ15</accession>
<evidence type="ECO:0000313" key="3">
    <source>
        <dbReference type="Proteomes" id="UP000634043"/>
    </source>
</evidence>
<evidence type="ECO:0000313" key="2">
    <source>
        <dbReference type="EMBL" id="GGG06440.1"/>
    </source>
</evidence>
<reference evidence="3" key="1">
    <citation type="journal article" date="2019" name="Int. J. Syst. Evol. Microbiol.">
        <title>The Global Catalogue of Microorganisms (GCM) 10K type strain sequencing project: providing services to taxonomists for standard genome sequencing and annotation.</title>
        <authorList>
            <consortium name="The Broad Institute Genomics Platform"/>
            <consortium name="The Broad Institute Genome Sequencing Center for Infectious Disease"/>
            <person name="Wu L."/>
            <person name="Ma J."/>
        </authorList>
    </citation>
    <scope>NUCLEOTIDE SEQUENCE [LARGE SCALE GENOMIC DNA]</scope>
    <source>
        <strain evidence="3">CGMCC 1.12749</strain>
    </source>
</reference>
<dbReference type="CDD" id="cd12797">
    <property type="entry name" value="M23_peptidase"/>
    <property type="match status" value="1"/>
</dbReference>
<dbReference type="SUPFAM" id="SSF51261">
    <property type="entry name" value="Duplicated hybrid motif"/>
    <property type="match status" value="1"/>
</dbReference>
<name>A0ABQ1VZ15_9BACT</name>
<sequence length="243" mass="27276">MAAHSPPYHYMLNTEKKLSDILRRHTDAFGPVLDADLNGEHVCRLDFTAANQLLQQTDLRNTVAFNEVVNRMLQEQHATIGVGGYLENRFIYRRSQHFDVAEESRDLHLGIDVWLPAGTAVFAPLDGRVHSFADNANFGDYGPTIILEHELEGVTFYTLYGHLNVACLEGLSVGKEFRKGDKIAEVGPYPENGDWPPHLHFQVMCSMDEKQGDYPGVARLSEQAAYEALCPNPNLILNCRHLA</sequence>
<keyword evidence="3" id="KW-1185">Reference proteome</keyword>
<proteinExistence type="predicted"/>
<dbReference type="PANTHER" id="PTHR21666">
    <property type="entry name" value="PEPTIDASE-RELATED"/>
    <property type="match status" value="1"/>
</dbReference>
<feature type="domain" description="M23ase beta-sheet core" evidence="1">
    <location>
        <begin position="108"/>
        <end position="204"/>
    </location>
</feature>
<dbReference type="PANTHER" id="PTHR21666:SF270">
    <property type="entry name" value="MUREIN HYDROLASE ACTIVATOR ENVC"/>
    <property type="match status" value="1"/>
</dbReference>
<dbReference type="Proteomes" id="UP000634043">
    <property type="component" value="Unassembled WGS sequence"/>
</dbReference>
<evidence type="ECO:0000259" key="1">
    <source>
        <dbReference type="Pfam" id="PF01551"/>
    </source>
</evidence>
<dbReference type="EMBL" id="BMFP01000001">
    <property type="protein sequence ID" value="GGG06440.1"/>
    <property type="molecule type" value="Genomic_DNA"/>
</dbReference>
<dbReference type="Gene3D" id="2.70.70.10">
    <property type="entry name" value="Glucose Permease (Domain IIA)"/>
    <property type="match status" value="1"/>
</dbReference>
<organism evidence="2 3">
    <name type="scientific">Pontibacter amylolyticus</name>
    <dbReference type="NCBI Taxonomy" id="1424080"/>
    <lineage>
        <taxon>Bacteria</taxon>
        <taxon>Pseudomonadati</taxon>
        <taxon>Bacteroidota</taxon>
        <taxon>Cytophagia</taxon>
        <taxon>Cytophagales</taxon>
        <taxon>Hymenobacteraceae</taxon>
        <taxon>Pontibacter</taxon>
    </lineage>
</organism>
<dbReference type="Pfam" id="PF01551">
    <property type="entry name" value="Peptidase_M23"/>
    <property type="match status" value="1"/>
</dbReference>
<gene>
    <name evidence="2" type="ORF">GCM10011323_08940</name>
</gene>
<protein>
    <recommendedName>
        <fullName evidence="1">M23ase beta-sheet core domain-containing protein</fullName>
    </recommendedName>
</protein>
<comment type="caution">
    <text evidence="2">The sequence shown here is derived from an EMBL/GenBank/DDBJ whole genome shotgun (WGS) entry which is preliminary data.</text>
</comment>
<dbReference type="InterPro" id="IPR016047">
    <property type="entry name" value="M23ase_b-sheet_dom"/>
</dbReference>
<dbReference type="InterPro" id="IPR011055">
    <property type="entry name" value="Dup_hybrid_motif"/>
</dbReference>
<dbReference type="InterPro" id="IPR050570">
    <property type="entry name" value="Cell_wall_metabolism_enzyme"/>
</dbReference>